<evidence type="ECO:0000256" key="6">
    <source>
        <dbReference type="ARBA" id="ARBA00023004"/>
    </source>
</evidence>
<accession>A0A835JGW7</accession>
<evidence type="ECO:0000256" key="5">
    <source>
        <dbReference type="ARBA" id="ARBA00023002"/>
    </source>
</evidence>
<comment type="cofactor">
    <cofactor evidence="1 8">
        <name>heme</name>
        <dbReference type="ChEBI" id="CHEBI:30413"/>
    </cofactor>
</comment>
<organism evidence="11 12">
    <name type="scientific">Salix dunnii</name>
    <dbReference type="NCBI Taxonomy" id="1413687"/>
    <lineage>
        <taxon>Eukaryota</taxon>
        <taxon>Viridiplantae</taxon>
        <taxon>Streptophyta</taxon>
        <taxon>Embryophyta</taxon>
        <taxon>Tracheophyta</taxon>
        <taxon>Spermatophyta</taxon>
        <taxon>Magnoliopsida</taxon>
        <taxon>eudicotyledons</taxon>
        <taxon>Gunneridae</taxon>
        <taxon>Pentapetalae</taxon>
        <taxon>rosids</taxon>
        <taxon>fabids</taxon>
        <taxon>Malpighiales</taxon>
        <taxon>Salicaceae</taxon>
        <taxon>Saliceae</taxon>
        <taxon>Salix</taxon>
    </lineage>
</organism>
<dbReference type="InterPro" id="IPR002401">
    <property type="entry name" value="Cyt_P450_E_grp-I"/>
</dbReference>
<sequence length="512" mass="58917">MHSTAQMASVALFEIFFAVICFLSLIFCLRKSVCLPKKWPLIGMLPNLLFQVHRFHDLVTDVLKKNKCTFQFKGPWFADMDVLVTADPSNIHYIMSSNFSNFEKGPDFKKRFDILGDGIINADRDLWKNQRKVAQALVNHRLFYQCLVKTIQDKVERGLIPVLERVSKQSLLLDLQDLFQRFTFDATCVAVTGFDPGCLSIDLPEVAFSKAMDSAMEAIFYRYILPESAWKLQRWLGIGKEKKLKKAWEILDSIIAGIISMKREELGKGNRFMEEDGEGIDLLTSYMKEDYNMGFKSDDKFLRDTIVTFMLAGRDTVSSGLSWFFWLVSKNPVVETKIREELKTTLPEKEAEKRRLFDIEEIKKLVYLHGALCESLRLYPPIHCEFKSPVRADVLPSGHHVKSKTKIILSLYAMGRMSSVWGDDYLEFKPERWITDRGGMKHEPSYKFFSFNAGPRTCLGKDVAFTQMKAVVAAIIYNYQVQVVDEHTVTPSQSIILHMKHGMKVRLTKRCA</sequence>
<keyword evidence="4 8" id="KW-0479">Metal-binding</keyword>
<protein>
    <recommendedName>
        <fullName evidence="13">Cytochrome P450</fullName>
    </recommendedName>
</protein>
<dbReference type="InterPro" id="IPR036396">
    <property type="entry name" value="Cyt_P450_sf"/>
</dbReference>
<evidence type="ECO:0000256" key="1">
    <source>
        <dbReference type="ARBA" id="ARBA00001971"/>
    </source>
</evidence>
<proteinExistence type="inferred from homology"/>
<reference evidence="11 12" key="1">
    <citation type="submission" date="2020-10" db="EMBL/GenBank/DDBJ databases">
        <title>Plant Genome Project.</title>
        <authorList>
            <person name="Zhang R.-G."/>
        </authorList>
    </citation>
    <scope>NUCLEOTIDE SEQUENCE [LARGE SCALE GENOMIC DNA]</scope>
    <source>
        <strain evidence="11">FAFU-HL-1</strain>
        <tissue evidence="11">Leaf</tissue>
    </source>
</reference>
<keyword evidence="7 9" id="KW-0503">Monooxygenase</keyword>
<keyword evidence="10" id="KW-0472">Membrane</keyword>
<comment type="similarity">
    <text evidence="2 9">Belongs to the cytochrome P450 family.</text>
</comment>
<evidence type="ECO:0000256" key="10">
    <source>
        <dbReference type="SAM" id="Phobius"/>
    </source>
</evidence>
<evidence type="ECO:0000313" key="12">
    <source>
        <dbReference type="Proteomes" id="UP000657918"/>
    </source>
</evidence>
<dbReference type="GO" id="GO:0006629">
    <property type="term" value="P:lipid metabolic process"/>
    <property type="evidence" value="ECO:0007669"/>
    <property type="project" value="UniProtKB-ARBA"/>
</dbReference>
<dbReference type="PRINTS" id="PR00385">
    <property type="entry name" value="P450"/>
</dbReference>
<dbReference type="SUPFAM" id="SSF48264">
    <property type="entry name" value="Cytochrome P450"/>
    <property type="match status" value="1"/>
</dbReference>
<keyword evidence="12" id="KW-1185">Reference proteome</keyword>
<dbReference type="GO" id="GO:0016705">
    <property type="term" value="F:oxidoreductase activity, acting on paired donors, with incorporation or reduction of molecular oxygen"/>
    <property type="evidence" value="ECO:0007669"/>
    <property type="project" value="InterPro"/>
</dbReference>
<dbReference type="Pfam" id="PF00067">
    <property type="entry name" value="p450"/>
    <property type="match status" value="1"/>
</dbReference>
<keyword evidence="5 9" id="KW-0560">Oxidoreductase</keyword>
<dbReference type="AlphaFoldDB" id="A0A835JGW7"/>
<evidence type="ECO:0000256" key="7">
    <source>
        <dbReference type="ARBA" id="ARBA00023033"/>
    </source>
</evidence>
<dbReference type="CDD" id="cd11064">
    <property type="entry name" value="CYP86A"/>
    <property type="match status" value="1"/>
</dbReference>
<keyword evidence="3 8" id="KW-0349">Heme</keyword>
<dbReference type="Proteomes" id="UP000657918">
    <property type="component" value="Unassembled WGS sequence"/>
</dbReference>
<keyword evidence="6 8" id="KW-0408">Iron</keyword>
<dbReference type="PANTHER" id="PTHR24296">
    <property type="entry name" value="CYTOCHROME P450"/>
    <property type="match status" value="1"/>
</dbReference>
<feature type="transmembrane region" description="Helical" evidence="10">
    <location>
        <begin position="6"/>
        <end position="29"/>
    </location>
</feature>
<gene>
    <name evidence="11" type="ORF">SADUNF_Sadunf15G0111900</name>
</gene>
<dbReference type="GO" id="GO:0004497">
    <property type="term" value="F:monooxygenase activity"/>
    <property type="evidence" value="ECO:0007669"/>
    <property type="project" value="UniProtKB-KW"/>
</dbReference>
<evidence type="ECO:0000313" key="11">
    <source>
        <dbReference type="EMBL" id="KAF9668274.1"/>
    </source>
</evidence>
<dbReference type="InterPro" id="IPR001128">
    <property type="entry name" value="Cyt_P450"/>
</dbReference>
<dbReference type="GO" id="GO:0005506">
    <property type="term" value="F:iron ion binding"/>
    <property type="evidence" value="ECO:0007669"/>
    <property type="project" value="InterPro"/>
</dbReference>
<evidence type="ECO:0000256" key="8">
    <source>
        <dbReference type="PIRSR" id="PIRSR602401-1"/>
    </source>
</evidence>
<keyword evidence="10" id="KW-0812">Transmembrane</keyword>
<feature type="binding site" description="axial binding residue" evidence="8">
    <location>
        <position position="458"/>
    </location>
    <ligand>
        <name>heme</name>
        <dbReference type="ChEBI" id="CHEBI:30413"/>
    </ligand>
    <ligandPart>
        <name>Fe</name>
        <dbReference type="ChEBI" id="CHEBI:18248"/>
    </ligandPart>
</feature>
<dbReference type="Gene3D" id="1.10.630.10">
    <property type="entry name" value="Cytochrome P450"/>
    <property type="match status" value="1"/>
</dbReference>
<evidence type="ECO:0000256" key="3">
    <source>
        <dbReference type="ARBA" id="ARBA00022617"/>
    </source>
</evidence>
<evidence type="ECO:0000256" key="2">
    <source>
        <dbReference type="ARBA" id="ARBA00010617"/>
    </source>
</evidence>
<evidence type="ECO:0000256" key="4">
    <source>
        <dbReference type="ARBA" id="ARBA00022723"/>
    </source>
</evidence>
<keyword evidence="10" id="KW-1133">Transmembrane helix</keyword>
<dbReference type="InterPro" id="IPR017972">
    <property type="entry name" value="Cyt_P450_CS"/>
</dbReference>
<name>A0A835JGW7_9ROSI</name>
<comment type="caution">
    <text evidence="11">The sequence shown here is derived from an EMBL/GenBank/DDBJ whole genome shotgun (WGS) entry which is preliminary data.</text>
</comment>
<dbReference type="EMBL" id="JADGMS010000015">
    <property type="protein sequence ID" value="KAF9668274.1"/>
    <property type="molecule type" value="Genomic_DNA"/>
</dbReference>
<dbReference type="GO" id="GO:0020037">
    <property type="term" value="F:heme binding"/>
    <property type="evidence" value="ECO:0007669"/>
    <property type="project" value="InterPro"/>
</dbReference>
<dbReference type="OrthoDB" id="1470350at2759"/>
<dbReference type="PROSITE" id="PS00086">
    <property type="entry name" value="CYTOCHROME_P450"/>
    <property type="match status" value="1"/>
</dbReference>
<evidence type="ECO:0008006" key="13">
    <source>
        <dbReference type="Google" id="ProtNLM"/>
    </source>
</evidence>
<evidence type="ECO:0000256" key="9">
    <source>
        <dbReference type="RuleBase" id="RU000461"/>
    </source>
</evidence>
<dbReference type="PRINTS" id="PR00463">
    <property type="entry name" value="EP450I"/>
</dbReference>